<dbReference type="InterPro" id="IPR025996">
    <property type="entry name" value="MT1864/Rv1816-like_C"/>
</dbReference>
<organism evidence="6 7">
    <name type="scientific">Pelagerythrobacter marinus</name>
    <dbReference type="NCBI Taxonomy" id="538382"/>
    <lineage>
        <taxon>Bacteria</taxon>
        <taxon>Pseudomonadati</taxon>
        <taxon>Pseudomonadota</taxon>
        <taxon>Alphaproteobacteria</taxon>
        <taxon>Sphingomonadales</taxon>
        <taxon>Erythrobacteraceae</taxon>
        <taxon>Pelagerythrobacter</taxon>
    </lineage>
</organism>
<feature type="DNA-binding region" description="H-T-H motif" evidence="4">
    <location>
        <begin position="26"/>
        <end position="45"/>
    </location>
</feature>
<dbReference type="Pfam" id="PF13305">
    <property type="entry name" value="TetR_C_33"/>
    <property type="match status" value="1"/>
</dbReference>
<dbReference type="Pfam" id="PF00440">
    <property type="entry name" value="TetR_N"/>
    <property type="match status" value="1"/>
</dbReference>
<evidence type="ECO:0000313" key="6">
    <source>
        <dbReference type="EMBL" id="MXO68324.1"/>
    </source>
</evidence>
<keyword evidence="2 4" id="KW-0238">DNA-binding</keyword>
<proteinExistence type="predicted"/>
<dbReference type="InterPro" id="IPR050109">
    <property type="entry name" value="HTH-type_TetR-like_transc_reg"/>
</dbReference>
<name>A0ABW9UWN1_9SPHN</name>
<dbReference type="PROSITE" id="PS50977">
    <property type="entry name" value="HTH_TETR_2"/>
    <property type="match status" value="1"/>
</dbReference>
<gene>
    <name evidence="6" type="ORF">GRI72_05725</name>
</gene>
<dbReference type="EMBL" id="WTYO01000002">
    <property type="protein sequence ID" value="MXO68324.1"/>
    <property type="molecule type" value="Genomic_DNA"/>
</dbReference>
<reference evidence="6 7" key="1">
    <citation type="submission" date="2019-12" db="EMBL/GenBank/DDBJ databases">
        <title>Genomic-based taxomic classification of the family Erythrobacteraceae.</title>
        <authorList>
            <person name="Xu L."/>
        </authorList>
    </citation>
    <scope>NUCLEOTIDE SEQUENCE [LARGE SCALE GENOMIC DNA]</scope>
    <source>
        <strain evidence="6 7">H32</strain>
    </source>
</reference>
<evidence type="ECO:0000259" key="5">
    <source>
        <dbReference type="PROSITE" id="PS50977"/>
    </source>
</evidence>
<dbReference type="Gene3D" id="1.10.357.10">
    <property type="entry name" value="Tetracycline Repressor, domain 2"/>
    <property type="match status" value="1"/>
</dbReference>
<dbReference type="PANTHER" id="PTHR30055">
    <property type="entry name" value="HTH-TYPE TRANSCRIPTIONAL REGULATOR RUTR"/>
    <property type="match status" value="1"/>
</dbReference>
<sequence>MREALIEAGLRALEANHAEDGGGTVSLRELAREVGVSAAAVYRHFPNKGALLAALGEAGLARLGAAQAEAMAATEDERAGFAATGRAYVRFALANPALFRLVFTHGEPGADRAGKSDPASDLLKRSTAALASDGPAAERLALQAWSIVHGLAMLMLDGRLPADDALIDRVIDPGTLFPAPGDRP</sequence>
<dbReference type="SUPFAM" id="SSF46689">
    <property type="entry name" value="Homeodomain-like"/>
    <property type="match status" value="1"/>
</dbReference>
<dbReference type="SUPFAM" id="SSF48498">
    <property type="entry name" value="Tetracyclin repressor-like, C-terminal domain"/>
    <property type="match status" value="1"/>
</dbReference>
<evidence type="ECO:0000256" key="2">
    <source>
        <dbReference type="ARBA" id="ARBA00023125"/>
    </source>
</evidence>
<protein>
    <submittedName>
        <fullName evidence="6">TetR family transcriptional regulator</fullName>
    </submittedName>
</protein>
<evidence type="ECO:0000256" key="4">
    <source>
        <dbReference type="PROSITE-ProRule" id="PRU00335"/>
    </source>
</evidence>
<dbReference type="InterPro" id="IPR009057">
    <property type="entry name" value="Homeodomain-like_sf"/>
</dbReference>
<keyword evidence="3" id="KW-0804">Transcription</keyword>
<dbReference type="InterPro" id="IPR036271">
    <property type="entry name" value="Tet_transcr_reg_TetR-rel_C_sf"/>
</dbReference>
<evidence type="ECO:0000256" key="3">
    <source>
        <dbReference type="ARBA" id="ARBA00023163"/>
    </source>
</evidence>
<comment type="caution">
    <text evidence="6">The sequence shown here is derived from an EMBL/GenBank/DDBJ whole genome shotgun (WGS) entry which is preliminary data.</text>
</comment>
<keyword evidence="1" id="KW-0805">Transcription regulation</keyword>
<dbReference type="Proteomes" id="UP000444401">
    <property type="component" value="Unassembled WGS sequence"/>
</dbReference>
<evidence type="ECO:0000256" key="1">
    <source>
        <dbReference type="ARBA" id="ARBA00023015"/>
    </source>
</evidence>
<feature type="domain" description="HTH tetR-type" evidence="5">
    <location>
        <begin position="1"/>
        <end position="63"/>
    </location>
</feature>
<accession>A0ABW9UWN1</accession>
<evidence type="ECO:0000313" key="7">
    <source>
        <dbReference type="Proteomes" id="UP000444401"/>
    </source>
</evidence>
<keyword evidence="7" id="KW-1185">Reference proteome</keyword>
<dbReference type="PANTHER" id="PTHR30055:SF234">
    <property type="entry name" value="HTH-TYPE TRANSCRIPTIONAL REGULATOR BETI"/>
    <property type="match status" value="1"/>
</dbReference>
<dbReference type="InterPro" id="IPR001647">
    <property type="entry name" value="HTH_TetR"/>
</dbReference>